<dbReference type="EMBL" id="OMKW01000001">
    <property type="protein sequence ID" value="SPF28380.1"/>
    <property type="molecule type" value="Genomic_DNA"/>
</dbReference>
<organism evidence="6 7">
    <name type="scientific">Pontivivens insulae</name>
    <dbReference type="NCBI Taxonomy" id="1639689"/>
    <lineage>
        <taxon>Bacteria</taxon>
        <taxon>Pseudomonadati</taxon>
        <taxon>Pseudomonadota</taxon>
        <taxon>Alphaproteobacteria</taxon>
        <taxon>Rhodobacterales</taxon>
        <taxon>Paracoccaceae</taxon>
        <taxon>Pontivivens</taxon>
    </lineage>
</organism>
<evidence type="ECO:0000259" key="5">
    <source>
        <dbReference type="PROSITE" id="PS50931"/>
    </source>
</evidence>
<dbReference type="OrthoDB" id="9791253at2"/>
<dbReference type="NCBIfam" id="NF009888">
    <property type="entry name" value="PRK13348.1"/>
    <property type="match status" value="1"/>
</dbReference>
<dbReference type="PRINTS" id="PR00039">
    <property type="entry name" value="HTHLYSR"/>
</dbReference>
<evidence type="ECO:0000313" key="6">
    <source>
        <dbReference type="EMBL" id="SPF28380.1"/>
    </source>
</evidence>
<dbReference type="PANTHER" id="PTHR30579:SF2">
    <property type="entry name" value="HTH-TYPE TRANSCRIPTIONAL REGULATOR ARGP"/>
    <property type="match status" value="1"/>
</dbReference>
<keyword evidence="2" id="KW-0805">Transcription regulation</keyword>
<dbReference type="NCBIfam" id="NF002964">
    <property type="entry name" value="PRK03635.1"/>
    <property type="match status" value="1"/>
</dbReference>
<dbReference type="RefSeq" id="WP_108781090.1">
    <property type="nucleotide sequence ID" value="NZ_OMKW01000001.1"/>
</dbReference>
<gene>
    <name evidence="6" type="ORF">POI8812_00678</name>
</gene>
<dbReference type="Gene3D" id="3.40.190.290">
    <property type="match status" value="1"/>
</dbReference>
<evidence type="ECO:0000256" key="3">
    <source>
        <dbReference type="ARBA" id="ARBA00023125"/>
    </source>
</evidence>
<evidence type="ECO:0000256" key="2">
    <source>
        <dbReference type="ARBA" id="ARBA00023015"/>
    </source>
</evidence>
<dbReference type="AlphaFoldDB" id="A0A2R8A8K8"/>
<protein>
    <submittedName>
        <fullName evidence="6">Putative HTH-type transcriptional regulator</fullName>
    </submittedName>
</protein>
<dbReference type="InterPro" id="IPR036390">
    <property type="entry name" value="WH_DNA-bd_sf"/>
</dbReference>
<dbReference type="GO" id="GO:0003677">
    <property type="term" value="F:DNA binding"/>
    <property type="evidence" value="ECO:0007669"/>
    <property type="project" value="UniProtKB-KW"/>
</dbReference>
<dbReference type="SUPFAM" id="SSF46785">
    <property type="entry name" value="Winged helix' DNA-binding domain"/>
    <property type="match status" value="1"/>
</dbReference>
<dbReference type="InterPro" id="IPR017685">
    <property type="entry name" value="ArgP"/>
</dbReference>
<keyword evidence="3" id="KW-0238">DNA-binding</keyword>
<keyword evidence="7" id="KW-1185">Reference proteome</keyword>
<dbReference type="PROSITE" id="PS50931">
    <property type="entry name" value="HTH_LYSR"/>
    <property type="match status" value="1"/>
</dbReference>
<dbReference type="GO" id="GO:0003700">
    <property type="term" value="F:DNA-binding transcription factor activity"/>
    <property type="evidence" value="ECO:0007669"/>
    <property type="project" value="InterPro"/>
</dbReference>
<dbReference type="SUPFAM" id="SSF53850">
    <property type="entry name" value="Periplasmic binding protein-like II"/>
    <property type="match status" value="1"/>
</dbReference>
<dbReference type="Gene3D" id="1.10.10.10">
    <property type="entry name" value="Winged helix-like DNA-binding domain superfamily/Winged helix DNA-binding domain"/>
    <property type="match status" value="1"/>
</dbReference>
<dbReference type="PANTHER" id="PTHR30579">
    <property type="entry name" value="TRANSCRIPTIONAL REGULATOR"/>
    <property type="match status" value="1"/>
</dbReference>
<name>A0A2R8A8K8_9RHOB</name>
<evidence type="ECO:0000256" key="4">
    <source>
        <dbReference type="ARBA" id="ARBA00023163"/>
    </source>
</evidence>
<evidence type="ECO:0000313" key="7">
    <source>
        <dbReference type="Proteomes" id="UP000244932"/>
    </source>
</evidence>
<comment type="similarity">
    <text evidence="1">Belongs to the LysR transcriptional regulatory family.</text>
</comment>
<dbReference type="InterPro" id="IPR036388">
    <property type="entry name" value="WH-like_DNA-bd_sf"/>
</dbReference>
<dbReference type="NCBIfam" id="TIGR03298">
    <property type="entry name" value="argP"/>
    <property type="match status" value="1"/>
</dbReference>
<sequence>MLDYQALRALAEILDTGSFDAAAARLGVTPSAISQRIRQLEERVGATLIIRGSPCQATSQGRALYRHVREVAALEQALDQEVRPDADQAALLRLAVNADSLPTWFMEGLSQVRGRRFEIIIDDQDHSAELLARGDVMAAVTAQEKPLRGCDAISLGALRYRATASPEFAKQWFPDGLTPAALSLAPMLTFSRKDRLQHRWAEARGAMREPPVTIVPDTNAFVDAALGGLAWGMNPEPLVSDHLSSGRLIDLAPDAPLDTPLHWQWPRRLATVMAPVTDAIRASATRHLHQKVDKGRPAQKSR</sequence>
<reference evidence="6 7" key="1">
    <citation type="submission" date="2018-03" db="EMBL/GenBank/DDBJ databases">
        <authorList>
            <person name="Keele B.F."/>
        </authorList>
    </citation>
    <scope>NUCLEOTIDE SEQUENCE [LARGE SCALE GENOMIC DNA]</scope>
    <source>
        <strain evidence="6 7">CeCT 8812</strain>
    </source>
</reference>
<dbReference type="Proteomes" id="UP000244932">
    <property type="component" value="Unassembled WGS sequence"/>
</dbReference>
<evidence type="ECO:0000256" key="1">
    <source>
        <dbReference type="ARBA" id="ARBA00009437"/>
    </source>
</evidence>
<dbReference type="InterPro" id="IPR005119">
    <property type="entry name" value="LysR_subst-bd"/>
</dbReference>
<dbReference type="InterPro" id="IPR000847">
    <property type="entry name" value="LysR_HTH_N"/>
</dbReference>
<dbReference type="Pfam" id="PF03466">
    <property type="entry name" value="LysR_substrate"/>
    <property type="match status" value="1"/>
</dbReference>
<keyword evidence="4" id="KW-0804">Transcription</keyword>
<proteinExistence type="inferred from homology"/>
<dbReference type="Pfam" id="PF00126">
    <property type="entry name" value="HTH_1"/>
    <property type="match status" value="1"/>
</dbReference>
<feature type="domain" description="HTH lysR-type" evidence="5">
    <location>
        <begin position="2"/>
        <end position="58"/>
    </location>
</feature>
<dbReference type="InterPro" id="IPR050176">
    <property type="entry name" value="LTTR"/>
</dbReference>
<accession>A0A2R8A8K8</accession>